<evidence type="ECO:0000256" key="6">
    <source>
        <dbReference type="ARBA" id="ARBA00049753"/>
    </source>
</evidence>
<feature type="signal peptide" evidence="7">
    <location>
        <begin position="1"/>
        <end position="23"/>
    </location>
</feature>
<feature type="chain" id="PRO_5047124262" description="Probable sugar-binding periplasmic protein" evidence="7">
    <location>
        <begin position="24"/>
        <end position="428"/>
    </location>
</feature>
<dbReference type="InterPro" id="IPR050490">
    <property type="entry name" value="Bact_solute-bd_prot1"/>
</dbReference>
<accession>A0ABQ2PSI8</accession>
<evidence type="ECO:0000256" key="7">
    <source>
        <dbReference type="SAM" id="SignalP"/>
    </source>
</evidence>
<proteinExistence type="inferred from homology"/>
<sequence>MRMRHGISTLLLGALCLGAPARAQETVDVLHWWTSASERHAADYLADRLQDEGVAWQDAAIPGGAGVGAMKVLKSRVLSGKAPDAAQLIGPAISEWADLGLLLELDNVARRGNWSDKLFPTVASVIRMRGHVVAAPLGIHRINTLFYNQAIFTKLGLAAPRTWPEFEHTADALSRAGYTPLAQSTESWQIATLFETLLLSETGPAMYRDLLVRRNANAWFDVRVTRALERLRRLKHWMPQNLSERPWQDEAADLARGKAAMWIMGDWGKGELQAMGLTPGDQFGCTAVPGTADAHLYSIDTLVMFTGDYANQSAQEKLAQVVASPAVQAGYNKIKGSVPVRRDVDPSTLDPCARQSWVAFGRGQAVQAPSLVHRMATDEALKDAIVSLIRRYFLDDRIPTSELQRRLAAVIRALSLEGNSYDSQDTGR</sequence>
<keyword evidence="4 7" id="KW-0732">Signal</keyword>
<evidence type="ECO:0000256" key="3">
    <source>
        <dbReference type="ARBA" id="ARBA00022448"/>
    </source>
</evidence>
<keyword evidence="9" id="KW-1185">Reference proteome</keyword>
<protein>
    <recommendedName>
        <fullName evidence="6">Probable sugar-binding periplasmic protein</fullName>
    </recommendedName>
</protein>
<evidence type="ECO:0000256" key="1">
    <source>
        <dbReference type="ARBA" id="ARBA00004418"/>
    </source>
</evidence>
<dbReference type="RefSeq" id="WP_188698563.1">
    <property type="nucleotide sequence ID" value="NZ_BMLY01000011.1"/>
</dbReference>
<evidence type="ECO:0000313" key="8">
    <source>
        <dbReference type="EMBL" id="GGP28239.1"/>
    </source>
</evidence>
<evidence type="ECO:0000256" key="2">
    <source>
        <dbReference type="ARBA" id="ARBA00008520"/>
    </source>
</evidence>
<keyword evidence="3" id="KW-0813">Transport</keyword>
<gene>
    <name evidence="8" type="ORF">GCM10010971_40580</name>
</gene>
<comment type="function">
    <text evidence="5">Part of a binding-protein-dependent transport system for a sugar.</text>
</comment>
<evidence type="ECO:0000313" key="9">
    <source>
        <dbReference type="Proteomes" id="UP000621859"/>
    </source>
</evidence>
<organism evidence="8 9">
    <name type="scientific">Silvimonas amylolytica</name>
    <dbReference type="NCBI Taxonomy" id="449663"/>
    <lineage>
        <taxon>Bacteria</taxon>
        <taxon>Pseudomonadati</taxon>
        <taxon>Pseudomonadota</taxon>
        <taxon>Betaproteobacteria</taxon>
        <taxon>Neisseriales</taxon>
        <taxon>Chitinibacteraceae</taxon>
        <taxon>Silvimonas</taxon>
    </lineage>
</organism>
<reference evidence="9" key="1">
    <citation type="journal article" date="2019" name="Int. J. Syst. Evol. Microbiol.">
        <title>The Global Catalogue of Microorganisms (GCM) 10K type strain sequencing project: providing services to taxonomists for standard genome sequencing and annotation.</title>
        <authorList>
            <consortium name="The Broad Institute Genomics Platform"/>
            <consortium name="The Broad Institute Genome Sequencing Center for Infectious Disease"/>
            <person name="Wu L."/>
            <person name="Ma J."/>
        </authorList>
    </citation>
    <scope>NUCLEOTIDE SEQUENCE [LARGE SCALE GENOMIC DNA]</scope>
    <source>
        <strain evidence="9">CGMCC 1.8860</strain>
    </source>
</reference>
<dbReference type="SUPFAM" id="SSF53850">
    <property type="entry name" value="Periplasmic binding protein-like II"/>
    <property type="match status" value="1"/>
</dbReference>
<dbReference type="InterPro" id="IPR006059">
    <property type="entry name" value="SBP"/>
</dbReference>
<dbReference type="PANTHER" id="PTHR43649">
    <property type="entry name" value="ARABINOSE-BINDING PROTEIN-RELATED"/>
    <property type="match status" value="1"/>
</dbReference>
<name>A0ABQ2PSI8_9NEIS</name>
<dbReference type="Pfam" id="PF13416">
    <property type="entry name" value="SBP_bac_8"/>
    <property type="match status" value="1"/>
</dbReference>
<comment type="subcellular location">
    <subcellularLocation>
        <location evidence="1">Periplasm</location>
    </subcellularLocation>
</comment>
<dbReference type="PANTHER" id="PTHR43649:SF28">
    <property type="entry name" value="BINDING PROTEIN COMPONENT OF ABC SUGAR TRANSPORTER-RELATED"/>
    <property type="match status" value="1"/>
</dbReference>
<evidence type="ECO:0000256" key="4">
    <source>
        <dbReference type="ARBA" id="ARBA00022729"/>
    </source>
</evidence>
<comment type="similarity">
    <text evidence="2">Belongs to the bacterial solute-binding protein 1 family.</text>
</comment>
<dbReference type="Gene3D" id="3.40.190.10">
    <property type="entry name" value="Periplasmic binding protein-like II"/>
    <property type="match status" value="2"/>
</dbReference>
<evidence type="ECO:0000256" key="5">
    <source>
        <dbReference type="ARBA" id="ARBA00049629"/>
    </source>
</evidence>
<comment type="caution">
    <text evidence="8">The sequence shown here is derived from an EMBL/GenBank/DDBJ whole genome shotgun (WGS) entry which is preliminary data.</text>
</comment>
<dbReference type="Proteomes" id="UP000621859">
    <property type="component" value="Unassembled WGS sequence"/>
</dbReference>
<dbReference type="EMBL" id="BMLY01000011">
    <property type="protein sequence ID" value="GGP28239.1"/>
    <property type="molecule type" value="Genomic_DNA"/>
</dbReference>